<organism evidence="2 3">
    <name type="scientific">Billgrantia ethanolica</name>
    <dbReference type="NCBI Taxonomy" id="2733486"/>
    <lineage>
        <taxon>Bacteria</taxon>
        <taxon>Pseudomonadati</taxon>
        <taxon>Pseudomonadota</taxon>
        <taxon>Gammaproteobacteria</taxon>
        <taxon>Oceanospirillales</taxon>
        <taxon>Halomonadaceae</taxon>
        <taxon>Billgrantia</taxon>
    </lineage>
</organism>
<dbReference type="CDD" id="cd02199">
    <property type="entry name" value="YjgF_YER057c_UK114_like_1"/>
    <property type="match status" value="1"/>
</dbReference>
<sequence>MPETIEARMKALGIDLPEPSKPGASYVPYHLTGNLLFVTGQLCQWNGERRFAGKLGDAYGLEQGQQAARLCGLNLIAQLNDALNGELERLVNTVRLAGYVNSTPDFHGQSQVMNGASDLFLEAFGEKGRHTRLAVGVSALPYDLAVEVEGIFEVRPK</sequence>
<feature type="domain" description="Endoribonuclease L-PSP/chorismate mutase-like" evidence="1">
    <location>
        <begin position="6"/>
        <end position="142"/>
    </location>
</feature>
<dbReference type="RefSeq" id="WP_234270737.1">
    <property type="nucleotide sequence ID" value="NZ_JABFTX010000003.1"/>
</dbReference>
<comment type="caution">
    <text evidence="2">The sequence shown here is derived from an EMBL/GenBank/DDBJ whole genome shotgun (WGS) entry which is preliminary data.</text>
</comment>
<dbReference type="InterPro" id="IPR013813">
    <property type="entry name" value="Endoribo_LPSP/chorism_mut-like"/>
</dbReference>
<accession>A0ABS9A5R2</accession>
<dbReference type="Gene3D" id="3.30.1330.40">
    <property type="entry name" value="RutC-like"/>
    <property type="match status" value="1"/>
</dbReference>
<evidence type="ECO:0000313" key="2">
    <source>
        <dbReference type="EMBL" id="MCE8004100.1"/>
    </source>
</evidence>
<evidence type="ECO:0000259" key="1">
    <source>
        <dbReference type="Pfam" id="PF14588"/>
    </source>
</evidence>
<gene>
    <name evidence="2" type="ORF">HOP53_14755</name>
</gene>
<name>A0ABS9A5R2_9GAMM</name>
<protein>
    <submittedName>
        <fullName evidence="2">RidA family protein</fullName>
    </submittedName>
</protein>
<dbReference type="Pfam" id="PF14588">
    <property type="entry name" value="YjgF_endoribonc"/>
    <property type="match status" value="1"/>
</dbReference>
<dbReference type="PANTHER" id="PTHR43760:SF1">
    <property type="entry name" value="ENDORIBONUCLEASE L-PSP_CHORISMATE MUTASE-LIKE DOMAIN-CONTAINING PROTEIN"/>
    <property type="match status" value="1"/>
</dbReference>
<evidence type="ECO:0000313" key="3">
    <source>
        <dbReference type="Proteomes" id="UP001320168"/>
    </source>
</evidence>
<dbReference type="InterPro" id="IPR035959">
    <property type="entry name" value="RutC-like_sf"/>
</dbReference>
<keyword evidence="3" id="KW-1185">Reference proteome</keyword>
<reference evidence="2 3" key="1">
    <citation type="journal article" date="2021" name="Front. Microbiol.">
        <title>Aerobic Denitrification and Heterotrophic Sulfur Oxidation in the Genus Halomonas Revealed by Six Novel Species Characterizations and Genome-Based Analysis.</title>
        <authorList>
            <person name="Wang L."/>
            <person name="Shao Z."/>
        </authorList>
    </citation>
    <scope>NUCLEOTIDE SEQUENCE [LARGE SCALE GENOMIC DNA]</scope>
    <source>
        <strain evidence="2 3">MCCC 1A11081</strain>
    </source>
</reference>
<dbReference type="Proteomes" id="UP001320168">
    <property type="component" value="Unassembled WGS sequence"/>
</dbReference>
<proteinExistence type="predicted"/>
<dbReference type="EMBL" id="JABFTX010000003">
    <property type="protein sequence ID" value="MCE8004100.1"/>
    <property type="molecule type" value="Genomic_DNA"/>
</dbReference>
<dbReference type="PANTHER" id="PTHR43760">
    <property type="entry name" value="ENDORIBONUCLEASE-RELATED"/>
    <property type="match status" value="1"/>
</dbReference>
<dbReference type="SUPFAM" id="SSF55298">
    <property type="entry name" value="YjgF-like"/>
    <property type="match status" value="1"/>
</dbReference>